<evidence type="ECO:0000313" key="1">
    <source>
        <dbReference type="EMBL" id="DAD74016.1"/>
    </source>
</evidence>
<name>A0A8S5LVT1_9CAUD</name>
<reference evidence="1" key="1">
    <citation type="journal article" date="2021" name="Proc. Natl. Acad. Sci. U.S.A.">
        <title>A Catalog of Tens of Thousands of Viruses from Human Metagenomes Reveals Hidden Associations with Chronic Diseases.</title>
        <authorList>
            <person name="Tisza M.J."/>
            <person name="Buck C.B."/>
        </authorList>
    </citation>
    <scope>NUCLEOTIDE SEQUENCE</scope>
    <source>
        <strain evidence="1">CtkzC12</strain>
    </source>
</reference>
<sequence>MFLKVAEDTEKILSLVNSINGIKIVNNFNTSKCKLPGRFTKPDIINTKYGEYVIQVTIENADFPTNNNEAVNISAYARTNLI</sequence>
<accession>A0A8S5LVT1</accession>
<dbReference type="EMBL" id="BK014750">
    <property type="protein sequence ID" value="DAD74016.1"/>
    <property type="molecule type" value="Genomic_DNA"/>
</dbReference>
<proteinExistence type="predicted"/>
<protein>
    <submittedName>
        <fullName evidence="1">Uncharacterized protein</fullName>
    </submittedName>
</protein>
<organism evidence="1">
    <name type="scientific">Siphoviridae sp. ctkzC12</name>
    <dbReference type="NCBI Taxonomy" id="2826446"/>
    <lineage>
        <taxon>Viruses</taxon>
        <taxon>Duplodnaviria</taxon>
        <taxon>Heunggongvirae</taxon>
        <taxon>Uroviricota</taxon>
        <taxon>Caudoviricetes</taxon>
    </lineage>
</organism>